<accession>A0AA36M1S7</accession>
<evidence type="ECO:0000313" key="2">
    <source>
        <dbReference type="EMBL" id="CAJ0595415.1"/>
    </source>
</evidence>
<reference evidence="2" key="1">
    <citation type="submission" date="2023-07" db="EMBL/GenBank/DDBJ databases">
        <authorList>
            <consortium name="CYATHOMIX"/>
        </authorList>
    </citation>
    <scope>NUCLEOTIDE SEQUENCE</scope>
    <source>
        <strain evidence="2">N/A</strain>
    </source>
</reference>
<keyword evidence="3" id="KW-1185">Reference proteome</keyword>
<feature type="region of interest" description="Disordered" evidence="1">
    <location>
        <begin position="133"/>
        <end position="255"/>
    </location>
</feature>
<sequence>MLGISTSLILSITITLIAATEFSEHCRESLQRGREVIENSIPALVNEERLRIRRKYTQRMQEMFAAQVSKTDLLTFSKYAKILGDAEGTSTTLPPCPEPNGTMFTTMAPTTTTTAVPPLPVCSTTAAASTATMQTQAQTSLPEGTTGTSASPSTSQQTASTASGTTSGSGSTTKVEPLEENKVEVGNSASSTGTNKASPGTDKVSMGTDAAAVGTETTSAGTETAPATMATQPDTTDTSTTSAKPTTKAPTTTTAQVQCVDPNTLAKSKKKKFMMPTVYSTSSEDDPFYNWMSAIYEYMGKEKEICDQPPMKDLNSITEDQLYGFLATLSAAHPGPFCSLCDRLANEARKRVFMINPMWGVDVQHIMRLLYALVPTAKSFCSTLAPACYDNYEEQARNITPGTICLECTACMVLGNVVQHSFLLDKGVLASTLQFLRSSLFHNTCAELCLVWQPLNLTLFPNGFTYDGCMDFLTDGFAEVVDIAKVILRPERFCSLELGWCELNEMPNIMHCLYELCIETLGDTPQTQWLCSLIPAQPVMAYEFLNVHKTRREKTWKPYHDKFLSESPRDEL</sequence>
<proteinExistence type="predicted"/>
<feature type="compositionally biased region" description="Low complexity" evidence="1">
    <location>
        <begin position="133"/>
        <end position="173"/>
    </location>
</feature>
<evidence type="ECO:0000313" key="3">
    <source>
        <dbReference type="Proteomes" id="UP001176961"/>
    </source>
</evidence>
<dbReference type="Proteomes" id="UP001176961">
    <property type="component" value="Unassembled WGS sequence"/>
</dbReference>
<gene>
    <name evidence="2" type="ORF">CYNAS_LOCUS7398</name>
</gene>
<name>A0AA36M1S7_CYLNA</name>
<dbReference type="AlphaFoldDB" id="A0AA36M1S7"/>
<dbReference type="EMBL" id="CATQJL010000112">
    <property type="protein sequence ID" value="CAJ0595415.1"/>
    <property type="molecule type" value="Genomic_DNA"/>
</dbReference>
<comment type="caution">
    <text evidence="2">The sequence shown here is derived from an EMBL/GenBank/DDBJ whole genome shotgun (WGS) entry which is preliminary data.</text>
</comment>
<feature type="compositionally biased region" description="Low complexity" evidence="1">
    <location>
        <begin position="210"/>
        <end position="255"/>
    </location>
</feature>
<feature type="compositionally biased region" description="Polar residues" evidence="1">
    <location>
        <begin position="187"/>
        <end position="198"/>
    </location>
</feature>
<evidence type="ECO:0000256" key="1">
    <source>
        <dbReference type="SAM" id="MobiDB-lite"/>
    </source>
</evidence>
<organism evidence="2 3">
    <name type="scientific">Cylicocyclus nassatus</name>
    <name type="common">Nematode worm</name>
    <dbReference type="NCBI Taxonomy" id="53992"/>
    <lineage>
        <taxon>Eukaryota</taxon>
        <taxon>Metazoa</taxon>
        <taxon>Ecdysozoa</taxon>
        <taxon>Nematoda</taxon>
        <taxon>Chromadorea</taxon>
        <taxon>Rhabditida</taxon>
        <taxon>Rhabditina</taxon>
        <taxon>Rhabditomorpha</taxon>
        <taxon>Strongyloidea</taxon>
        <taxon>Strongylidae</taxon>
        <taxon>Cylicocyclus</taxon>
    </lineage>
</organism>
<protein>
    <submittedName>
        <fullName evidence="2">Uncharacterized protein</fullName>
    </submittedName>
</protein>